<dbReference type="Gene3D" id="3.40.50.720">
    <property type="entry name" value="NAD(P)-binding Rossmann-like Domain"/>
    <property type="match status" value="2"/>
</dbReference>
<dbReference type="AlphaFoldDB" id="A0AA38KJX4"/>
<dbReference type="GO" id="GO:0004753">
    <property type="term" value="F:saccharopine dehydrogenase activity"/>
    <property type="evidence" value="ECO:0007669"/>
    <property type="project" value="TreeGrafter"/>
</dbReference>
<dbReference type="SUPFAM" id="SSF51735">
    <property type="entry name" value="NAD(P)-binding Rossmann-fold domains"/>
    <property type="match status" value="1"/>
</dbReference>
<dbReference type="EMBL" id="JAHRHJ020000008">
    <property type="protein sequence ID" value="KAH9306499.1"/>
    <property type="molecule type" value="Genomic_DNA"/>
</dbReference>
<dbReference type="OMA" id="HHEVEVI"/>
<dbReference type="Proteomes" id="UP000824469">
    <property type="component" value="Unassembled WGS sequence"/>
</dbReference>
<dbReference type="SMART" id="SM01002">
    <property type="entry name" value="AlaDh_PNT_C"/>
    <property type="match status" value="1"/>
</dbReference>
<keyword evidence="1" id="KW-0521">NADP</keyword>
<name>A0AA38KJX4_TAXCH</name>
<dbReference type="CDD" id="cd12144">
    <property type="entry name" value="SDH_N_domain"/>
    <property type="match status" value="1"/>
</dbReference>
<evidence type="ECO:0000313" key="5">
    <source>
        <dbReference type="EMBL" id="KAH9306499.1"/>
    </source>
</evidence>
<dbReference type="InterPro" id="IPR007698">
    <property type="entry name" value="AlaDH/PNT_NAD(H)-bd"/>
</dbReference>
<dbReference type="InterPro" id="IPR036291">
    <property type="entry name" value="NAD(P)-bd_dom_sf"/>
</dbReference>
<accession>A0AA38KJX4</accession>
<dbReference type="FunFam" id="3.30.360.10:FF:000008">
    <property type="entry name" value="Alpha-aminoadipic semialdehyde synthase, mitochondrial"/>
    <property type="match status" value="1"/>
</dbReference>
<dbReference type="InterPro" id="IPR007545">
    <property type="entry name" value="LOR/SDH_bifunc_enz_cons_dom"/>
</dbReference>
<feature type="non-terminal residue" evidence="5">
    <location>
        <position position="780"/>
    </location>
</feature>
<dbReference type="InterPro" id="IPR043009">
    <property type="entry name" value="LOR/SDH_bifunc_enz_cons_dom_sf"/>
</dbReference>
<dbReference type="InterPro" id="IPR032095">
    <property type="entry name" value="Sacchrp_dh-like_C"/>
</dbReference>
<keyword evidence="6" id="KW-1185">Reference proteome</keyword>
<reference evidence="5 6" key="1">
    <citation type="journal article" date="2021" name="Nat. Plants">
        <title>The Taxus genome provides insights into paclitaxel biosynthesis.</title>
        <authorList>
            <person name="Xiong X."/>
            <person name="Gou J."/>
            <person name="Liao Q."/>
            <person name="Li Y."/>
            <person name="Zhou Q."/>
            <person name="Bi G."/>
            <person name="Li C."/>
            <person name="Du R."/>
            <person name="Wang X."/>
            <person name="Sun T."/>
            <person name="Guo L."/>
            <person name="Liang H."/>
            <person name="Lu P."/>
            <person name="Wu Y."/>
            <person name="Zhang Z."/>
            <person name="Ro D.K."/>
            <person name="Shang Y."/>
            <person name="Huang S."/>
            <person name="Yan J."/>
        </authorList>
    </citation>
    <scope>NUCLEOTIDE SEQUENCE [LARGE SCALE GENOMIC DNA]</scope>
    <source>
        <strain evidence="5">Ta-2019</strain>
    </source>
</reference>
<gene>
    <name evidence="5" type="ORF">KI387_010903</name>
</gene>
<evidence type="ECO:0000259" key="4">
    <source>
        <dbReference type="SMART" id="SM01002"/>
    </source>
</evidence>
<dbReference type="PANTHER" id="PTHR11133">
    <property type="entry name" value="SACCHAROPINE DEHYDROGENASE"/>
    <property type="match status" value="1"/>
</dbReference>
<dbReference type="Gene3D" id="3.30.360.10">
    <property type="entry name" value="Dihydrodipicolinate Reductase, domain 2"/>
    <property type="match status" value="1"/>
</dbReference>
<evidence type="ECO:0000256" key="2">
    <source>
        <dbReference type="ARBA" id="ARBA00023002"/>
    </source>
</evidence>
<evidence type="ECO:0000256" key="1">
    <source>
        <dbReference type="ARBA" id="ARBA00022857"/>
    </source>
</evidence>
<keyword evidence="3" id="KW-0520">NAD</keyword>
<evidence type="ECO:0000313" key="6">
    <source>
        <dbReference type="Proteomes" id="UP000824469"/>
    </source>
</evidence>
<dbReference type="Pfam" id="PF16653">
    <property type="entry name" value="Sacchrp_dh_C"/>
    <property type="match status" value="1"/>
</dbReference>
<dbReference type="PANTHER" id="PTHR11133:SF22">
    <property type="entry name" value="ALPHA-AMINOADIPIC SEMIALDEHYDE SYNTHASE, MITOCHONDRIAL"/>
    <property type="match status" value="1"/>
</dbReference>
<dbReference type="FunFam" id="3.30.70.2690:FF:000001">
    <property type="entry name" value="Lysine-ketoglutarate reductase/saccharopine dehydrogenase1"/>
    <property type="match status" value="1"/>
</dbReference>
<dbReference type="GO" id="GO:0019878">
    <property type="term" value="P:lysine biosynthetic process via aminoadipic acid"/>
    <property type="evidence" value="ECO:0007669"/>
    <property type="project" value="TreeGrafter"/>
</dbReference>
<dbReference type="SUPFAM" id="SSF55347">
    <property type="entry name" value="Glyceraldehyde-3-phosphate dehydrogenase-like, C-terminal domain"/>
    <property type="match status" value="1"/>
</dbReference>
<feature type="non-terminal residue" evidence="5">
    <location>
        <position position="1"/>
    </location>
</feature>
<evidence type="ECO:0000256" key="3">
    <source>
        <dbReference type="ARBA" id="ARBA00023027"/>
    </source>
</evidence>
<dbReference type="GO" id="GO:0005737">
    <property type="term" value="C:cytoplasm"/>
    <property type="evidence" value="ECO:0007669"/>
    <property type="project" value="TreeGrafter"/>
</dbReference>
<protein>
    <recommendedName>
        <fullName evidence="4">Alanine dehydrogenase/pyridine nucleotide transhydrogenase NAD(H)-binding domain-containing protein</fullName>
    </recommendedName>
</protein>
<dbReference type="Pfam" id="PF04455">
    <property type="entry name" value="Saccharop_dh_N"/>
    <property type="match status" value="1"/>
</dbReference>
<dbReference type="Gene3D" id="3.30.70.2690">
    <property type="entry name" value="LOR/SDH bifunctional enzyme, conserved domain"/>
    <property type="match status" value="1"/>
</dbReference>
<keyword evidence="2" id="KW-0560">Oxidoreductase</keyword>
<comment type="caution">
    <text evidence="5">The sequence shown here is derived from an EMBL/GenBank/DDBJ whole genome shotgun (WGS) entry which is preliminary data.</text>
</comment>
<dbReference type="Gene3D" id="1.10.1870.10">
    <property type="entry name" value="Domain 3, Saccharopine reductase"/>
    <property type="match status" value="1"/>
</dbReference>
<feature type="domain" description="Alanine dehydrogenase/pyridine nucleotide transhydrogenase NAD(H)-binding" evidence="4">
    <location>
        <begin position="4"/>
        <end position="143"/>
    </location>
</feature>
<organism evidence="5 6">
    <name type="scientific">Taxus chinensis</name>
    <name type="common">Chinese yew</name>
    <name type="synonym">Taxus wallichiana var. chinensis</name>
    <dbReference type="NCBI Taxonomy" id="29808"/>
    <lineage>
        <taxon>Eukaryota</taxon>
        <taxon>Viridiplantae</taxon>
        <taxon>Streptophyta</taxon>
        <taxon>Embryophyta</taxon>
        <taxon>Tracheophyta</taxon>
        <taxon>Spermatophyta</taxon>
        <taxon>Pinopsida</taxon>
        <taxon>Pinidae</taxon>
        <taxon>Conifers II</taxon>
        <taxon>Cupressales</taxon>
        <taxon>Taxaceae</taxon>
        <taxon>Taxus</taxon>
    </lineage>
</organism>
<dbReference type="InterPro" id="IPR051168">
    <property type="entry name" value="AASS"/>
</dbReference>
<sequence length="780" mass="86473">DQNSSKATKFSRQNFQVYGCVVTSKDMVAPKDSSNNFDKDDYYAHPEHYYPVFHERIAPYASVIVNCMYWEKRFPRLLTNKQMQDLKLASNRLLGVADITCDIGGSIECLDRTTSIERPFFRYDPLNGSYNEDMNGEGVIFLAVDILPTELAKEATKHFGDVLCQFLGSMASSKGPEDLLPPIRRACIAHKGELTPLYDYIKRMREEAAKSMDNVGGDKAYKTSVSLNGHLFDQFLINEALDIIEIAGGSFHLARCQVGQSVDAMSYAEIEVSANDKDVLAHIVDTLAAIANPDNERRKSVIEKELKRSSSRIKELGNTLQMEETFDEKTSVLIIGAGRVCEPAVEFLVSNGCNVLDTPVTSSKTGSEEVKGVQVIVASLYLQDAQKVSEGLPNTTAVELDISDYNRLLELISKLRKHLVTASYVDKNMSDLNERAKSAGVTILCEMGLDPGIDHMMAMKMINHAHLRGGKIKSFVSYCGGLPSPAAANNPLGYKFSWSPAGALRAGRNPAIYNDKGQTIRVNGENLYDSATSLRLPHLPAFALERLPNRNSLVYGDLYGITNEASTVFRATLRYEGFSEIMSSLAKLGFFNSEFHPILTQENGVKPTFSMFLQELIKVALQDRQTQKELKETQGHGTKLTDISEMLLRVGCCKDSTSANKTASCIKFLGLDDDSKISSTCKSAFDVICSRMEERLNYSPTEQDMVLLHHEVEVIYEDGRPSERHAATLLEFGKTENEKSRTAMARTVGIPAAIGAMLLLERKIKSTGVLRPLEPEIYLP</sequence>
<proteinExistence type="predicted"/>